<evidence type="ECO:0000313" key="2">
    <source>
        <dbReference type="EMBL" id="MBC3213567.1"/>
    </source>
</evidence>
<dbReference type="RefSeq" id="WP_179251660.1">
    <property type="nucleotide sequence ID" value="NZ_JACBIV010000001.1"/>
</dbReference>
<feature type="compositionally biased region" description="Basic residues" evidence="1">
    <location>
        <begin position="187"/>
        <end position="199"/>
    </location>
</feature>
<protein>
    <submittedName>
        <fullName evidence="2">Uncharacterized protein</fullName>
    </submittedName>
</protein>
<comment type="caution">
    <text evidence="2">The sequence shown here is derived from an EMBL/GenBank/DDBJ whole genome shotgun (WGS) entry which is preliminary data.</text>
</comment>
<evidence type="ECO:0000313" key="3">
    <source>
        <dbReference type="Proteomes" id="UP000659084"/>
    </source>
</evidence>
<evidence type="ECO:0000256" key="1">
    <source>
        <dbReference type="SAM" id="MobiDB-lite"/>
    </source>
</evidence>
<accession>A0AAW3WVC9</accession>
<reference evidence="2" key="1">
    <citation type="submission" date="2020-08" db="EMBL/GenBank/DDBJ databases">
        <title>Food and environmental bacterial isolates.</title>
        <authorList>
            <person name="Richter L."/>
            <person name="Du Plessis E.M."/>
            <person name="Duvenage S."/>
            <person name="Allam M."/>
            <person name="Korsten L."/>
        </authorList>
    </citation>
    <scope>NUCLEOTIDE SEQUENCE</scope>
    <source>
        <strain evidence="2">UPMP2127</strain>
    </source>
</reference>
<sequence length="199" mass="22786">MTGLVISSSEENAIDMLANRLICKPLTKTKVRGTNLSPQQIERIRRACIWGYTPEEICNMFPFADLAFVLDQKKSFNHRLRARFQIPVGCRVHMCMEMNEEGKSIAEIAKLMSISQTTVKRFLTEYPYSPLLARTMRHWSEILEALNGPRPLNVNSPIYKPTKTAKADEKSSSKLAKSGFDKDQRIKRATKRRLSATRH</sequence>
<dbReference type="AlphaFoldDB" id="A0AAW3WVC9"/>
<dbReference type="EMBL" id="JACNYO010000015">
    <property type="protein sequence ID" value="MBC3213567.1"/>
    <property type="molecule type" value="Genomic_DNA"/>
</dbReference>
<gene>
    <name evidence="2" type="ORF">H8J20_15570</name>
</gene>
<proteinExistence type="predicted"/>
<name>A0AAW3WVC9_SERFO</name>
<dbReference type="Proteomes" id="UP000659084">
    <property type="component" value="Unassembled WGS sequence"/>
</dbReference>
<organism evidence="2 3">
    <name type="scientific">Serratia fonticola</name>
    <dbReference type="NCBI Taxonomy" id="47917"/>
    <lineage>
        <taxon>Bacteria</taxon>
        <taxon>Pseudomonadati</taxon>
        <taxon>Pseudomonadota</taxon>
        <taxon>Gammaproteobacteria</taxon>
        <taxon>Enterobacterales</taxon>
        <taxon>Yersiniaceae</taxon>
        <taxon>Serratia</taxon>
    </lineage>
</organism>
<feature type="region of interest" description="Disordered" evidence="1">
    <location>
        <begin position="154"/>
        <end position="199"/>
    </location>
</feature>